<evidence type="ECO:0000313" key="2">
    <source>
        <dbReference type="EMBL" id="MPL81457.1"/>
    </source>
</evidence>
<feature type="region of interest" description="Disordered" evidence="1">
    <location>
        <begin position="193"/>
        <end position="249"/>
    </location>
</feature>
<evidence type="ECO:0000256" key="1">
    <source>
        <dbReference type="SAM" id="MobiDB-lite"/>
    </source>
</evidence>
<sequence>MKKALSIIIVALICFTPTILFSQKKGLKVEIENISLKAPEHYLVNRTQKKMYGFTVKLYNETNNNQVVVSCIKKAMNQEAAIMEASSERSLKPGFEYMIIEKVKSKPLGKYNAKFVEYTNSPLRDYFRGGYYGIIDNGYTYVVEYYSADTPEDRQEVEKILSSLNILKPESRPNFFEVEKEYLVEDVSVKKPEENADDSKVKEEEKTKGPKIEKSKKESKAKKQEIAKEEPKPAPIAEIKEEPKQEKKSIWQKVTSIFKKKEKK</sequence>
<dbReference type="AlphaFoldDB" id="A0A644UR17"/>
<accession>A0A644UR17</accession>
<gene>
    <name evidence="2" type="ORF">SDC9_27377</name>
</gene>
<dbReference type="EMBL" id="VSSQ01000150">
    <property type="protein sequence ID" value="MPL81457.1"/>
    <property type="molecule type" value="Genomic_DNA"/>
</dbReference>
<comment type="caution">
    <text evidence="2">The sequence shown here is derived from an EMBL/GenBank/DDBJ whole genome shotgun (WGS) entry which is preliminary data.</text>
</comment>
<proteinExistence type="predicted"/>
<name>A0A644UR17_9ZZZZ</name>
<reference evidence="2" key="1">
    <citation type="submission" date="2019-08" db="EMBL/GenBank/DDBJ databases">
        <authorList>
            <person name="Kucharzyk K."/>
            <person name="Murdoch R.W."/>
            <person name="Higgins S."/>
            <person name="Loffler F."/>
        </authorList>
    </citation>
    <scope>NUCLEOTIDE SEQUENCE</scope>
</reference>
<organism evidence="2">
    <name type="scientific">bioreactor metagenome</name>
    <dbReference type="NCBI Taxonomy" id="1076179"/>
    <lineage>
        <taxon>unclassified sequences</taxon>
        <taxon>metagenomes</taxon>
        <taxon>ecological metagenomes</taxon>
    </lineage>
</organism>
<protein>
    <submittedName>
        <fullName evidence="2">Uncharacterized protein</fullName>
    </submittedName>
</protein>